<evidence type="ECO:0000256" key="2">
    <source>
        <dbReference type="ARBA" id="ARBA00004629"/>
    </source>
</evidence>
<dbReference type="Pfam" id="PF03980">
    <property type="entry name" value="Nnf1"/>
    <property type="match status" value="1"/>
</dbReference>
<dbReference type="EMBL" id="ML996697">
    <property type="protein sequence ID" value="KAF2399719.1"/>
    <property type="molecule type" value="Genomic_DNA"/>
</dbReference>
<evidence type="ECO:0000256" key="10">
    <source>
        <dbReference type="SAM" id="Coils"/>
    </source>
</evidence>
<keyword evidence="10" id="KW-0175">Coiled coil</keyword>
<feature type="region of interest" description="Disordered" evidence="11">
    <location>
        <begin position="1"/>
        <end position="20"/>
    </location>
</feature>
<dbReference type="GO" id="GO:0000444">
    <property type="term" value="C:MIS12/MIND type complex"/>
    <property type="evidence" value="ECO:0007669"/>
    <property type="project" value="InterPro"/>
</dbReference>
<name>A0A6G1HV69_9PEZI</name>
<accession>A0A6G1HV69</accession>
<evidence type="ECO:0000256" key="11">
    <source>
        <dbReference type="SAM" id="MobiDB-lite"/>
    </source>
</evidence>
<dbReference type="GO" id="GO:0007059">
    <property type="term" value="P:chromosome segregation"/>
    <property type="evidence" value="ECO:0007669"/>
    <property type="project" value="TreeGrafter"/>
</dbReference>
<dbReference type="InterPro" id="IPR007128">
    <property type="entry name" value="PMF1/Nnf1"/>
</dbReference>
<organism evidence="12 13">
    <name type="scientific">Trichodelitschia bisporula</name>
    <dbReference type="NCBI Taxonomy" id="703511"/>
    <lineage>
        <taxon>Eukaryota</taxon>
        <taxon>Fungi</taxon>
        <taxon>Dikarya</taxon>
        <taxon>Ascomycota</taxon>
        <taxon>Pezizomycotina</taxon>
        <taxon>Dothideomycetes</taxon>
        <taxon>Dothideomycetes incertae sedis</taxon>
        <taxon>Phaeotrichales</taxon>
        <taxon>Phaeotrichaceae</taxon>
        <taxon>Trichodelitschia</taxon>
    </lineage>
</organism>
<sequence>MADPLHSPSPPPPQPQDLTPGHRATVFQTAFEKALDATLKKCSYDNFAACFPTIAERRGEVLREFWRNFTDRLNTVCKDEFQAILKERNVVASLNSLDRLVAEAKARKAAAEGSAEPVPPHTLPPAALLHAHLLPFLNEQESALTAALSTLETRNNALAETIQAQRAEMEGLVRGLEAVISDLERSGEMLQSDEVQGLLADVKMIDQELNS</sequence>
<evidence type="ECO:0000256" key="5">
    <source>
        <dbReference type="ARBA" id="ARBA00022776"/>
    </source>
</evidence>
<evidence type="ECO:0000313" key="13">
    <source>
        <dbReference type="Proteomes" id="UP000799640"/>
    </source>
</evidence>
<proteinExistence type="predicted"/>
<feature type="coiled-coil region" evidence="10">
    <location>
        <begin position="148"/>
        <end position="186"/>
    </location>
</feature>
<keyword evidence="5" id="KW-0498">Mitosis</keyword>
<keyword evidence="13" id="KW-1185">Reference proteome</keyword>
<evidence type="ECO:0000256" key="8">
    <source>
        <dbReference type="ARBA" id="ARBA00023306"/>
    </source>
</evidence>
<dbReference type="Proteomes" id="UP000799640">
    <property type="component" value="Unassembled WGS sequence"/>
</dbReference>
<evidence type="ECO:0000256" key="6">
    <source>
        <dbReference type="ARBA" id="ARBA00022838"/>
    </source>
</evidence>
<evidence type="ECO:0000256" key="1">
    <source>
        <dbReference type="ARBA" id="ARBA00004123"/>
    </source>
</evidence>
<keyword evidence="6" id="KW-0995">Kinetochore</keyword>
<keyword evidence="3" id="KW-0158">Chromosome</keyword>
<dbReference type="AlphaFoldDB" id="A0A6G1HV69"/>
<dbReference type="GO" id="GO:0051301">
    <property type="term" value="P:cell division"/>
    <property type="evidence" value="ECO:0007669"/>
    <property type="project" value="UniProtKB-KW"/>
</dbReference>
<evidence type="ECO:0000313" key="12">
    <source>
        <dbReference type="EMBL" id="KAF2399719.1"/>
    </source>
</evidence>
<gene>
    <name evidence="12" type="ORF">EJ06DRAFT_511933</name>
</gene>
<keyword evidence="9" id="KW-0137">Centromere</keyword>
<keyword evidence="7" id="KW-0539">Nucleus</keyword>
<protein>
    <submittedName>
        <fullName evidence="12">Nnf1-domain-containing protein</fullName>
    </submittedName>
</protein>
<keyword evidence="4" id="KW-0132">Cell division</keyword>
<evidence type="ECO:0000256" key="7">
    <source>
        <dbReference type="ARBA" id="ARBA00023242"/>
    </source>
</evidence>
<dbReference type="PANTHER" id="PTHR15459">
    <property type="entry name" value="POLYAMINE-MODULATED FACTOR 1"/>
    <property type="match status" value="1"/>
</dbReference>
<dbReference type="PANTHER" id="PTHR15459:SF3">
    <property type="entry name" value="POLYAMINE-MODULATED FACTOR 1"/>
    <property type="match status" value="1"/>
</dbReference>
<reference evidence="12" key="1">
    <citation type="journal article" date="2020" name="Stud. Mycol.">
        <title>101 Dothideomycetes genomes: a test case for predicting lifestyles and emergence of pathogens.</title>
        <authorList>
            <person name="Haridas S."/>
            <person name="Albert R."/>
            <person name="Binder M."/>
            <person name="Bloem J."/>
            <person name="Labutti K."/>
            <person name="Salamov A."/>
            <person name="Andreopoulos B."/>
            <person name="Baker S."/>
            <person name="Barry K."/>
            <person name="Bills G."/>
            <person name="Bluhm B."/>
            <person name="Cannon C."/>
            <person name="Castanera R."/>
            <person name="Culley D."/>
            <person name="Daum C."/>
            <person name="Ezra D."/>
            <person name="Gonzalez J."/>
            <person name="Henrissat B."/>
            <person name="Kuo A."/>
            <person name="Liang C."/>
            <person name="Lipzen A."/>
            <person name="Lutzoni F."/>
            <person name="Magnuson J."/>
            <person name="Mondo S."/>
            <person name="Nolan M."/>
            <person name="Ohm R."/>
            <person name="Pangilinan J."/>
            <person name="Park H.-J."/>
            <person name="Ramirez L."/>
            <person name="Alfaro M."/>
            <person name="Sun H."/>
            <person name="Tritt A."/>
            <person name="Yoshinaga Y."/>
            <person name="Zwiers L.-H."/>
            <person name="Turgeon B."/>
            <person name="Goodwin S."/>
            <person name="Spatafora J."/>
            <person name="Crous P."/>
            <person name="Grigoriev I."/>
        </authorList>
    </citation>
    <scope>NUCLEOTIDE SEQUENCE</scope>
    <source>
        <strain evidence="12">CBS 262.69</strain>
    </source>
</reference>
<dbReference type="OrthoDB" id="18453at2759"/>
<evidence type="ECO:0000256" key="9">
    <source>
        <dbReference type="ARBA" id="ARBA00023328"/>
    </source>
</evidence>
<dbReference type="GO" id="GO:0005634">
    <property type="term" value="C:nucleus"/>
    <property type="evidence" value="ECO:0007669"/>
    <property type="project" value="UniProtKB-SubCell"/>
</dbReference>
<comment type="subcellular location">
    <subcellularLocation>
        <location evidence="2">Chromosome</location>
        <location evidence="2">Centromere</location>
        <location evidence="2">Kinetochore</location>
    </subcellularLocation>
    <subcellularLocation>
        <location evidence="1">Nucleus</location>
    </subcellularLocation>
</comment>
<evidence type="ECO:0000256" key="4">
    <source>
        <dbReference type="ARBA" id="ARBA00022618"/>
    </source>
</evidence>
<evidence type="ECO:0000256" key="3">
    <source>
        <dbReference type="ARBA" id="ARBA00022454"/>
    </source>
</evidence>
<keyword evidence="8" id="KW-0131">Cell cycle</keyword>